<dbReference type="EMBL" id="SDRB02008855">
    <property type="protein sequence ID" value="THG08995.1"/>
    <property type="molecule type" value="Genomic_DNA"/>
</dbReference>
<dbReference type="AlphaFoldDB" id="A0A4S4E194"/>
<reference evidence="2 3" key="1">
    <citation type="journal article" date="2018" name="Proc. Natl. Acad. Sci. U.S.A.">
        <title>Draft genome sequence of Camellia sinensis var. sinensis provides insights into the evolution of the tea genome and tea quality.</title>
        <authorList>
            <person name="Wei C."/>
            <person name="Yang H."/>
            <person name="Wang S."/>
            <person name="Zhao J."/>
            <person name="Liu C."/>
            <person name="Gao L."/>
            <person name="Xia E."/>
            <person name="Lu Y."/>
            <person name="Tai Y."/>
            <person name="She G."/>
            <person name="Sun J."/>
            <person name="Cao H."/>
            <person name="Tong W."/>
            <person name="Gao Q."/>
            <person name="Li Y."/>
            <person name="Deng W."/>
            <person name="Jiang X."/>
            <person name="Wang W."/>
            <person name="Chen Q."/>
            <person name="Zhang S."/>
            <person name="Li H."/>
            <person name="Wu J."/>
            <person name="Wang P."/>
            <person name="Li P."/>
            <person name="Shi C."/>
            <person name="Zheng F."/>
            <person name="Jian J."/>
            <person name="Huang B."/>
            <person name="Shan D."/>
            <person name="Shi M."/>
            <person name="Fang C."/>
            <person name="Yue Y."/>
            <person name="Li F."/>
            <person name="Li D."/>
            <person name="Wei S."/>
            <person name="Han B."/>
            <person name="Jiang C."/>
            <person name="Yin Y."/>
            <person name="Xia T."/>
            <person name="Zhang Z."/>
            <person name="Bennetzen J.L."/>
            <person name="Zhao S."/>
            <person name="Wan X."/>
        </authorList>
    </citation>
    <scope>NUCLEOTIDE SEQUENCE [LARGE SCALE GENOMIC DNA]</scope>
    <source>
        <strain evidence="3">cv. Shuchazao</strain>
        <tissue evidence="2">Leaf</tissue>
    </source>
</reference>
<proteinExistence type="predicted"/>
<keyword evidence="3" id="KW-1185">Reference proteome</keyword>
<accession>A0A4S4E194</accession>
<dbReference type="STRING" id="542762.A0A4S4E194"/>
<gene>
    <name evidence="2" type="ORF">TEA_004312</name>
</gene>
<protein>
    <submittedName>
        <fullName evidence="2">Uncharacterized protein</fullName>
    </submittedName>
</protein>
<comment type="caution">
    <text evidence="2">The sequence shown here is derived from an EMBL/GenBank/DDBJ whole genome shotgun (WGS) entry which is preliminary data.</text>
</comment>
<evidence type="ECO:0000313" key="2">
    <source>
        <dbReference type="EMBL" id="THG08995.1"/>
    </source>
</evidence>
<sequence>MASHPHLDDDDDFGGDFPASHASRRSGNKRSFGDLEDDEDDIFGSKKGNVKVEETAPGVATGMILSLRESLQTCKDTLATCQVVFFMWCATYDKILRIGNLIWRKQVDVLNGVLYVICDPSHVWLRVSLAPEGDRVFSFLERSMRGGGGMLDVWCIWHCCGLCGEIIIEELLMGRKSLFLG</sequence>
<dbReference type="Proteomes" id="UP000306102">
    <property type="component" value="Unassembled WGS sequence"/>
</dbReference>
<feature type="region of interest" description="Disordered" evidence="1">
    <location>
        <begin position="1"/>
        <end position="40"/>
    </location>
</feature>
<name>A0A4S4E194_CAMSN</name>
<organism evidence="2 3">
    <name type="scientific">Camellia sinensis var. sinensis</name>
    <name type="common">China tea</name>
    <dbReference type="NCBI Taxonomy" id="542762"/>
    <lineage>
        <taxon>Eukaryota</taxon>
        <taxon>Viridiplantae</taxon>
        <taxon>Streptophyta</taxon>
        <taxon>Embryophyta</taxon>
        <taxon>Tracheophyta</taxon>
        <taxon>Spermatophyta</taxon>
        <taxon>Magnoliopsida</taxon>
        <taxon>eudicotyledons</taxon>
        <taxon>Gunneridae</taxon>
        <taxon>Pentapetalae</taxon>
        <taxon>asterids</taxon>
        <taxon>Ericales</taxon>
        <taxon>Theaceae</taxon>
        <taxon>Camellia</taxon>
    </lineage>
</organism>
<evidence type="ECO:0000313" key="3">
    <source>
        <dbReference type="Proteomes" id="UP000306102"/>
    </source>
</evidence>
<evidence type="ECO:0000256" key="1">
    <source>
        <dbReference type="SAM" id="MobiDB-lite"/>
    </source>
</evidence>